<sequence>MCMDIRRIIPLTKFEMSLGSFYGQCLLPIGSSYSLLRQSRRRVNAAEVIDEGKFRPLVISRHIFLLITSTKPPCETTNLYNSYKSNTCLAIIGILLNYFRAYSILAKILVALHTRWQACKLSLQNAACYQSYSITEHNYVLKTEGNQLLEQRITRYAKPHRIIKMYKTDLLLLMCNKKAANMIMKLRDSMLNYLQKIQRYKKGGTKNSNQKNQRQHCLMFQC</sequence>
<keyword evidence="1" id="KW-1185">Reference proteome</keyword>
<dbReference type="AlphaFoldDB" id="A0A915I556"/>
<evidence type="ECO:0000313" key="2">
    <source>
        <dbReference type="WBParaSite" id="nRc.2.0.1.t09268-RA"/>
    </source>
</evidence>
<evidence type="ECO:0000313" key="1">
    <source>
        <dbReference type="Proteomes" id="UP000887565"/>
    </source>
</evidence>
<protein>
    <submittedName>
        <fullName evidence="2">Uncharacterized protein</fullName>
    </submittedName>
</protein>
<name>A0A915I556_ROMCU</name>
<dbReference type="Proteomes" id="UP000887565">
    <property type="component" value="Unplaced"/>
</dbReference>
<dbReference type="WBParaSite" id="nRc.2.0.1.t09268-RA">
    <property type="protein sequence ID" value="nRc.2.0.1.t09268-RA"/>
    <property type="gene ID" value="nRc.2.0.1.g09268"/>
</dbReference>
<accession>A0A915I556</accession>
<reference evidence="2" key="1">
    <citation type="submission" date="2022-11" db="UniProtKB">
        <authorList>
            <consortium name="WormBaseParasite"/>
        </authorList>
    </citation>
    <scope>IDENTIFICATION</scope>
</reference>
<proteinExistence type="predicted"/>
<organism evidence="1 2">
    <name type="scientific">Romanomermis culicivorax</name>
    <name type="common">Nematode worm</name>
    <dbReference type="NCBI Taxonomy" id="13658"/>
    <lineage>
        <taxon>Eukaryota</taxon>
        <taxon>Metazoa</taxon>
        <taxon>Ecdysozoa</taxon>
        <taxon>Nematoda</taxon>
        <taxon>Enoplea</taxon>
        <taxon>Dorylaimia</taxon>
        <taxon>Mermithida</taxon>
        <taxon>Mermithoidea</taxon>
        <taxon>Mermithidae</taxon>
        <taxon>Romanomermis</taxon>
    </lineage>
</organism>